<evidence type="ECO:0000313" key="1">
    <source>
        <dbReference type="EMBL" id="MDK6028074.1"/>
    </source>
</evidence>
<comment type="caution">
    <text evidence="1">The sequence shown here is derived from an EMBL/GenBank/DDBJ whole genome shotgun (WGS) entry which is preliminary data.</text>
</comment>
<dbReference type="Proteomes" id="UP001529235">
    <property type="component" value="Unassembled WGS sequence"/>
</dbReference>
<keyword evidence="2" id="KW-1185">Reference proteome</keyword>
<dbReference type="EMBL" id="JASNVW010000001">
    <property type="protein sequence ID" value="MDK6028074.1"/>
    <property type="molecule type" value="Genomic_DNA"/>
</dbReference>
<organism evidence="1 2">
    <name type="scientific">Ignisphaera cupida</name>
    <dbReference type="NCBI Taxonomy" id="3050454"/>
    <lineage>
        <taxon>Archaea</taxon>
        <taxon>Thermoproteota</taxon>
        <taxon>Thermoprotei</taxon>
        <taxon>Desulfurococcales</taxon>
        <taxon>Desulfurococcaceae</taxon>
        <taxon>Ignisphaera</taxon>
    </lineage>
</organism>
<evidence type="ECO:0000313" key="2">
    <source>
        <dbReference type="Proteomes" id="UP001529235"/>
    </source>
</evidence>
<proteinExistence type="predicted"/>
<accession>A0ABD4Z4M7</accession>
<name>A0ABD4Z4M7_9CREN</name>
<reference evidence="1 2" key="1">
    <citation type="submission" date="2023-05" db="EMBL/GenBank/DDBJ databases">
        <title>A new hyperthermophilic archaea 'Ignisphaera cupida' sp. nov. and description of the family 'Ignisphaeraceae' fam. nov.</title>
        <authorList>
            <person name="Podosokorskaya O.A."/>
            <person name="Elcheninov A.G."/>
            <person name="Klukina A."/>
            <person name="Merkel A.Y."/>
        </authorList>
    </citation>
    <scope>NUCLEOTIDE SEQUENCE [LARGE SCALE GENOMIC DNA]</scope>
    <source>
        <strain evidence="1 2">4213-co</strain>
    </source>
</reference>
<gene>
    <name evidence="1" type="ORF">QPL79_01685</name>
</gene>
<protein>
    <submittedName>
        <fullName evidence="1">Uncharacterized protein</fullName>
    </submittedName>
</protein>
<sequence>MYRKPVIVTEFSVDYRWIEIPGFTDTPYWALDKNGIGLHESLWSSALSGTSISAMSWWWDVQIEKYSLFYHFKAFSTFLKGVDLVKSGLKEVSVIVKEASTERGEIASIILYSTTGWVSTT</sequence>
<dbReference type="AlphaFoldDB" id="A0ABD4Z4M7"/>
<dbReference type="RefSeq" id="WP_285273048.1">
    <property type="nucleotide sequence ID" value="NZ_JASNVW010000001.1"/>
</dbReference>